<gene>
    <name evidence="3" type="ORF">BN533_01629</name>
</gene>
<feature type="chain" id="PRO_5038718044" description="Autotransporter domain-containing protein" evidence="1">
    <location>
        <begin position="23"/>
        <end position="950"/>
    </location>
</feature>
<dbReference type="GO" id="GO:0019867">
    <property type="term" value="C:outer membrane"/>
    <property type="evidence" value="ECO:0007669"/>
    <property type="project" value="InterPro"/>
</dbReference>
<dbReference type="SMART" id="SM00869">
    <property type="entry name" value="Autotransporter"/>
    <property type="match status" value="1"/>
</dbReference>
<protein>
    <recommendedName>
        <fullName evidence="2">Autotransporter domain-containing protein</fullName>
    </recommendedName>
</protein>
<keyword evidence="1" id="KW-0732">Signal</keyword>
<dbReference type="Gene3D" id="2.160.20.20">
    <property type="match status" value="1"/>
</dbReference>
<dbReference type="Pfam" id="PF03797">
    <property type="entry name" value="Autotransporter"/>
    <property type="match status" value="1"/>
</dbReference>
<dbReference type="PANTHER" id="PTHR35037">
    <property type="entry name" value="C-TERMINAL REGION OF AIDA-LIKE PROTEIN"/>
    <property type="match status" value="1"/>
</dbReference>
<comment type="caution">
    <text evidence="3">The sequence shown here is derived from an EMBL/GenBank/DDBJ whole genome shotgun (WGS) entry which is preliminary data.</text>
</comment>
<sequence>MKKRVLKSRGLRTLLMLSCVYAGEAVQLPFTASAAVVPSVDQTITLTDTPGILNDIDRTHTGDKQIVYIVDADGTSGRELNFAGDKTFIHNKGSNSNQNTAITAFDGAVVHFKADGTELYATSNNSNTSIVAVVNTAGDNHGSTINFNSANATVKAEGVKTATGVYTDRKSSTNFLANTNSTLHAKSQNNDAYALLNGGATNISGAVNLHANTAGGDAMGLVSHYEASGFEFGRDNSGKITAAPDSALKINAEATSGRAVGIMANAGGDITVNGDLTVNAKADGNAYGVWAQKSNDSVWMADTRSRANLNGNTAIRIDRSANDSDFKLVRALHASKGGFIKVNAEGNQNLVQIDGDLYADGKGYTDNSNLSLEISTNDWNEVEIEIELRSAEAGIAPMGGSVPTDGSSYIDFVMDKEGSYLHGAANGNVYITSAAGTEWQVTSDSDFRELYANGGRIDLSHQDHYYKDTNPYQKMSIETLHGNNSDFLINTDILNDNGVTVVKDGTEIYHGGSLSGNVYTYANGSKTVNLNTPVSYTRYGDFIHAENSNGPMTHNIYVDDDAFKNEAQVEGKYLKFARATDDVTFKPGATQVSQLYSYKPVVLQTAQEDTDADSKLVDQNDFDNLQWVNSNNRDWWITGYDKIITDDSKVPAAALAAAFAGWRYWNENDTLLKRMGELRYANDDGGAWTRVSRSKHTRGGDYGFTNHMTSIQIGYDQRQAAENGVWRRGIALSRDEGKSSYNKGKGENTNTSLALYGTWLGDKGHYLDLVLKGSRLRNEHETYGKYADSGTGKNWAASISAEYGRKQALNNANWYIEPQAQLTYGHLWGDSYTTKNGFEVTTDAMNSLVGRLGFVLSREVKKDTQKAFRYYAKASLLHEFCGDDQITLRDRSNDDRLSFRDSQGGTWYEVGIGANMLLNKNTHFYVDIEKSFGGEVKTPYRVEGGIRWEF</sequence>
<dbReference type="AlphaFoldDB" id="R6I8T7"/>
<dbReference type="InterPro" id="IPR003991">
    <property type="entry name" value="Pertactin_virulence_factor"/>
</dbReference>
<proteinExistence type="predicted"/>
<dbReference type="STRING" id="1262914.BN533_01629"/>
<organism evidence="3">
    <name type="scientific">Phascolarctobacterium faecium</name>
    <dbReference type="NCBI Taxonomy" id="33025"/>
    <lineage>
        <taxon>Bacteria</taxon>
        <taxon>Bacillati</taxon>
        <taxon>Bacillota</taxon>
        <taxon>Negativicutes</taxon>
        <taxon>Acidaminococcales</taxon>
        <taxon>Acidaminococcaceae</taxon>
        <taxon>Phascolarctobacterium</taxon>
    </lineage>
</organism>
<dbReference type="NCBIfam" id="TIGR01414">
    <property type="entry name" value="autotrans_barl"/>
    <property type="match status" value="1"/>
</dbReference>
<dbReference type="InterPro" id="IPR036709">
    <property type="entry name" value="Autotransporte_beta_dom_sf"/>
</dbReference>
<feature type="domain" description="Autotransporter" evidence="2">
    <location>
        <begin position="680"/>
        <end position="950"/>
    </location>
</feature>
<feature type="signal peptide" evidence="1">
    <location>
        <begin position="1"/>
        <end position="22"/>
    </location>
</feature>
<dbReference type="PANTHER" id="PTHR35037:SF2">
    <property type="match status" value="1"/>
</dbReference>
<evidence type="ECO:0000256" key="1">
    <source>
        <dbReference type="SAM" id="SignalP"/>
    </source>
</evidence>
<dbReference type="InterPro" id="IPR012332">
    <property type="entry name" value="Autotransporter_pectin_lyase_C"/>
</dbReference>
<reference evidence="3" key="1">
    <citation type="submission" date="2012-11" db="EMBL/GenBank/DDBJ databases">
        <title>Dependencies among metagenomic species, viruses, plasmids and units of genetic variation.</title>
        <authorList>
            <person name="Nielsen H.B."/>
            <person name="Almeida M."/>
            <person name="Juncker A.S."/>
            <person name="Rasmussen S."/>
            <person name="Li J."/>
            <person name="Sunagawa S."/>
            <person name="Plichta D."/>
            <person name="Gautier L."/>
            <person name="Le Chatelier E."/>
            <person name="Peletier E."/>
            <person name="Bonde I."/>
            <person name="Nielsen T."/>
            <person name="Manichanh C."/>
            <person name="Arumugam M."/>
            <person name="Batto J."/>
            <person name="Santos M.B.Q.D."/>
            <person name="Blom N."/>
            <person name="Borruel N."/>
            <person name="Burgdorf K.S."/>
            <person name="Boumezbeur F."/>
            <person name="Casellas F."/>
            <person name="Dore J."/>
            <person name="Guarner F."/>
            <person name="Hansen T."/>
            <person name="Hildebrand F."/>
            <person name="Kaas R.S."/>
            <person name="Kennedy S."/>
            <person name="Kristiansen K."/>
            <person name="Kultima J.R."/>
            <person name="Leonard P."/>
            <person name="Levenez F."/>
            <person name="Lund O."/>
            <person name="Moumen B."/>
            <person name="Le Paslier D."/>
            <person name="Pons N."/>
            <person name="Pedersen O."/>
            <person name="Prifti E."/>
            <person name="Qin J."/>
            <person name="Raes J."/>
            <person name="Tap J."/>
            <person name="Tims S."/>
            <person name="Ussery D.W."/>
            <person name="Yamada T."/>
            <person name="MetaHit consortium"/>
            <person name="Renault P."/>
            <person name="Sicheritz-Ponten T."/>
            <person name="Bork P."/>
            <person name="Wang J."/>
            <person name="Brunak S."/>
            <person name="Ehrlich S.D."/>
        </authorList>
    </citation>
    <scope>NUCLEOTIDE SEQUENCE [LARGE SCALE GENOMIC DNA]</scope>
</reference>
<dbReference type="EMBL" id="CBDS010000087">
    <property type="protein sequence ID" value="CDB46573.1"/>
    <property type="molecule type" value="Genomic_DNA"/>
</dbReference>
<dbReference type="eggNOG" id="COG3468">
    <property type="taxonomic scope" value="Bacteria"/>
</dbReference>
<dbReference type="InterPro" id="IPR005546">
    <property type="entry name" value="Autotransporte_beta"/>
</dbReference>
<dbReference type="PROSITE" id="PS51208">
    <property type="entry name" value="AUTOTRANSPORTER"/>
    <property type="match status" value="1"/>
</dbReference>
<dbReference type="PRINTS" id="PR01484">
    <property type="entry name" value="PRTACTNFAMLY"/>
</dbReference>
<dbReference type="InterPro" id="IPR051551">
    <property type="entry name" value="Autotransporter_adhesion"/>
</dbReference>
<dbReference type="RefSeq" id="WP_021718529.1">
    <property type="nucleotide sequence ID" value="NZ_FR885237.1"/>
</dbReference>
<accession>R6I8T7</accession>
<name>R6I8T7_9FIRM</name>
<dbReference type="Gene3D" id="2.40.128.130">
    <property type="entry name" value="Autotransporter beta-domain"/>
    <property type="match status" value="1"/>
</dbReference>
<dbReference type="SUPFAM" id="SSF103515">
    <property type="entry name" value="Autotransporter"/>
    <property type="match status" value="1"/>
</dbReference>
<evidence type="ECO:0000259" key="2">
    <source>
        <dbReference type="PROSITE" id="PS51208"/>
    </source>
</evidence>
<dbReference type="InterPro" id="IPR006315">
    <property type="entry name" value="OM_autotransptr_brl_dom"/>
</dbReference>
<dbReference type="HOGENOM" id="CLU_002318_1_0_9"/>
<evidence type="ECO:0000313" key="3">
    <source>
        <dbReference type="EMBL" id="CDB46573.1"/>
    </source>
</evidence>